<feature type="compositionally biased region" description="Low complexity" evidence="6">
    <location>
        <begin position="69"/>
        <end position="80"/>
    </location>
</feature>
<feature type="region of interest" description="Disordered" evidence="6">
    <location>
        <begin position="256"/>
        <end position="297"/>
    </location>
</feature>
<keyword evidence="2" id="KW-0805">Transcription regulation</keyword>
<protein>
    <recommendedName>
        <fullName evidence="7">BHLH domain-containing protein</fullName>
    </recommendedName>
</protein>
<proteinExistence type="predicted"/>
<evidence type="ECO:0000256" key="4">
    <source>
        <dbReference type="ARBA" id="ARBA00023163"/>
    </source>
</evidence>
<feature type="compositionally biased region" description="Low complexity" evidence="6">
    <location>
        <begin position="267"/>
        <end position="286"/>
    </location>
</feature>
<dbReference type="GO" id="GO:0005667">
    <property type="term" value="C:transcription regulator complex"/>
    <property type="evidence" value="ECO:0007669"/>
    <property type="project" value="TreeGrafter"/>
</dbReference>
<name>A0A922M9M9_SPOEX</name>
<dbReference type="GO" id="GO:0046983">
    <property type="term" value="F:protein dimerization activity"/>
    <property type="evidence" value="ECO:0007669"/>
    <property type="project" value="InterPro"/>
</dbReference>
<evidence type="ECO:0000259" key="7">
    <source>
        <dbReference type="PROSITE" id="PS50888"/>
    </source>
</evidence>
<dbReference type="Pfam" id="PF00010">
    <property type="entry name" value="HLH"/>
    <property type="match status" value="1"/>
</dbReference>
<keyword evidence="4" id="KW-0804">Transcription</keyword>
<dbReference type="GO" id="GO:0000981">
    <property type="term" value="F:DNA-binding transcription factor activity, RNA polymerase II-specific"/>
    <property type="evidence" value="ECO:0007669"/>
    <property type="project" value="TreeGrafter"/>
</dbReference>
<dbReference type="SMART" id="SM00353">
    <property type="entry name" value="HLH"/>
    <property type="match status" value="1"/>
</dbReference>
<dbReference type="Proteomes" id="UP000814243">
    <property type="component" value="Unassembled WGS sequence"/>
</dbReference>
<dbReference type="GO" id="GO:0005634">
    <property type="term" value="C:nucleus"/>
    <property type="evidence" value="ECO:0007669"/>
    <property type="project" value="UniProtKB-SubCell"/>
</dbReference>
<dbReference type="GO" id="GO:0000978">
    <property type="term" value="F:RNA polymerase II cis-regulatory region sequence-specific DNA binding"/>
    <property type="evidence" value="ECO:0007669"/>
    <property type="project" value="TreeGrafter"/>
</dbReference>
<dbReference type="InterPro" id="IPR051098">
    <property type="entry name" value="NeuroDiff_E-box_TFs"/>
</dbReference>
<evidence type="ECO:0000256" key="1">
    <source>
        <dbReference type="ARBA" id="ARBA00004123"/>
    </source>
</evidence>
<feature type="domain" description="BHLH" evidence="7">
    <location>
        <begin position="178"/>
        <end position="231"/>
    </location>
</feature>
<dbReference type="SUPFAM" id="SSF47459">
    <property type="entry name" value="HLH, helix-loop-helix DNA-binding domain"/>
    <property type="match status" value="1"/>
</dbReference>
<feature type="compositionally biased region" description="Basic and acidic residues" evidence="6">
    <location>
        <begin position="124"/>
        <end position="137"/>
    </location>
</feature>
<dbReference type="Gene3D" id="4.10.280.10">
    <property type="entry name" value="Helix-loop-helix DNA-binding domain"/>
    <property type="match status" value="1"/>
</dbReference>
<dbReference type="PANTHER" id="PTHR11793:SF13">
    <property type="entry name" value="PROTEIN DAUGHTERLESS"/>
    <property type="match status" value="1"/>
</dbReference>
<keyword evidence="5" id="KW-0539">Nucleus</keyword>
<evidence type="ECO:0000313" key="9">
    <source>
        <dbReference type="Proteomes" id="UP000814243"/>
    </source>
</evidence>
<evidence type="ECO:0000256" key="2">
    <source>
        <dbReference type="ARBA" id="ARBA00023015"/>
    </source>
</evidence>
<feature type="compositionally biased region" description="Pro residues" evidence="6">
    <location>
        <begin position="287"/>
        <end position="297"/>
    </location>
</feature>
<accession>A0A922M9M9</accession>
<reference evidence="8" key="1">
    <citation type="journal article" date="2021" name="G3 (Bethesda)">
        <title>Genome and transcriptome analysis of the beet armyworm Spodoptera exigua reveals targets for pest control. .</title>
        <authorList>
            <person name="Simon S."/>
            <person name="Breeschoten T."/>
            <person name="Jansen H.J."/>
            <person name="Dirks R.P."/>
            <person name="Schranz M.E."/>
            <person name="Ros V.I.D."/>
        </authorList>
    </citation>
    <scope>NUCLEOTIDE SEQUENCE</scope>
    <source>
        <strain evidence="8">TB_SE_WUR_2020</strain>
    </source>
</reference>
<dbReference type="PANTHER" id="PTHR11793">
    <property type="entry name" value="BASIC HELIX-LOOP-HELIX TRANSCRIPTION FACTOR"/>
    <property type="match status" value="1"/>
</dbReference>
<sequence length="297" mass="32940">MEERLDDAINVLRNHAEAPDLYPQDLHHQPPAAVSRLGVGGALLQTEPPVKMERHVLPNTKKRKEPPDSGVESKPSSSGSADALANKPPNSKRSRRYDTSGSSQSSTNPAMPSCSSADEDDMDPDTKAARERERRQANNVRERCGLFSLPSVVRCRCSSADEGDDEADPQAKALREKERRQANNARERIRIRDINEALKELGRMCMTHLKSDKPQTKLGILNMAVEVIMTLEQQVRGEFFLVLKRNLNPKAACLKRREEEKAEEAPKLLPAPLQHYQPMPGMGQLPGQPPTGGPPPQ</sequence>
<dbReference type="InterPro" id="IPR011598">
    <property type="entry name" value="bHLH_dom"/>
</dbReference>
<feature type="region of interest" description="Disordered" evidence="6">
    <location>
        <begin position="20"/>
        <end position="137"/>
    </location>
</feature>
<dbReference type="PROSITE" id="PS50888">
    <property type="entry name" value="BHLH"/>
    <property type="match status" value="1"/>
</dbReference>
<gene>
    <name evidence="8" type="ORF">HF086_012365</name>
</gene>
<keyword evidence="3" id="KW-0238">DNA-binding</keyword>
<evidence type="ECO:0000256" key="5">
    <source>
        <dbReference type="ARBA" id="ARBA00023242"/>
    </source>
</evidence>
<feature type="compositionally biased region" description="Basic and acidic residues" evidence="6">
    <location>
        <begin position="256"/>
        <end position="266"/>
    </location>
</feature>
<evidence type="ECO:0000313" key="8">
    <source>
        <dbReference type="EMBL" id="KAH9632558.1"/>
    </source>
</evidence>
<organism evidence="8 9">
    <name type="scientific">Spodoptera exigua</name>
    <name type="common">Beet armyworm</name>
    <name type="synonym">Noctua fulgens</name>
    <dbReference type="NCBI Taxonomy" id="7107"/>
    <lineage>
        <taxon>Eukaryota</taxon>
        <taxon>Metazoa</taxon>
        <taxon>Ecdysozoa</taxon>
        <taxon>Arthropoda</taxon>
        <taxon>Hexapoda</taxon>
        <taxon>Insecta</taxon>
        <taxon>Pterygota</taxon>
        <taxon>Neoptera</taxon>
        <taxon>Endopterygota</taxon>
        <taxon>Lepidoptera</taxon>
        <taxon>Glossata</taxon>
        <taxon>Ditrysia</taxon>
        <taxon>Noctuoidea</taxon>
        <taxon>Noctuidae</taxon>
        <taxon>Amphipyrinae</taxon>
        <taxon>Spodoptera</taxon>
    </lineage>
</organism>
<evidence type="ECO:0000256" key="6">
    <source>
        <dbReference type="SAM" id="MobiDB-lite"/>
    </source>
</evidence>
<dbReference type="AlphaFoldDB" id="A0A922M9M9"/>
<feature type="compositionally biased region" description="Polar residues" evidence="6">
    <location>
        <begin position="99"/>
        <end position="116"/>
    </location>
</feature>
<comment type="subcellular location">
    <subcellularLocation>
        <location evidence="1">Nucleus</location>
    </subcellularLocation>
</comment>
<dbReference type="InterPro" id="IPR036638">
    <property type="entry name" value="HLH_DNA-bd_sf"/>
</dbReference>
<dbReference type="FunFam" id="4.10.280.10:FF:000001">
    <property type="entry name" value="Putative transcription factor 12"/>
    <property type="match status" value="1"/>
</dbReference>
<dbReference type="EMBL" id="JACEFF010000704">
    <property type="protein sequence ID" value="KAH9632558.1"/>
    <property type="molecule type" value="Genomic_DNA"/>
</dbReference>
<evidence type="ECO:0000256" key="3">
    <source>
        <dbReference type="ARBA" id="ARBA00023125"/>
    </source>
</evidence>
<comment type="caution">
    <text evidence="8">The sequence shown here is derived from an EMBL/GenBank/DDBJ whole genome shotgun (WGS) entry which is preliminary data.</text>
</comment>
<dbReference type="GO" id="GO:0000785">
    <property type="term" value="C:chromatin"/>
    <property type="evidence" value="ECO:0007669"/>
    <property type="project" value="TreeGrafter"/>
</dbReference>